<dbReference type="EMBL" id="JBHLWN010000109">
    <property type="protein sequence ID" value="MFC0216083.1"/>
    <property type="molecule type" value="Genomic_DNA"/>
</dbReference>
<gene>
    <name evidence="2" type="ORF">ACFFK0_27180</name>
</gene>
<keyword evidence="1" id="KW-0472">Membrane</keyword>
<accession>A0ABV6DTU5</accession>
<keyword evidence="1" id="KW-0812">Transmembrane</keyword>
<keyword evidence="3" id="KW-1185">Reference proteome</keyword>
<protein>
    <submittedName>
        <fullName evidence="2">Uncharacterized protein</fullName>
    </submittedName>
</protein>
<evidence type="ECO:0000256" key="1">
    <source>
        <dbReference type="SAM" id="Phobius"/>
    </source>
</evidence>
<dbReference type="RefSeq" id="WP_377473900.1">
    <property type="nucleotide sequence ID" value="NZ_JBHLWN010000109.1"/>
</dbReference>
<organism evidence="2 3">
    <name type="scientific">Paenibacillus chartarius</name>
    <dbReference type="NCBI Taxonomy" id="747481"/>
    <lineage>
        <taxon>Bacteria</taxon>
        <taxon>Bacillati</taxon>
        <taxon>Bacillota</taxon>
        <taxon>Bacilli</taxon>
        <taxon>Bacillales</taxon>
        <taxon>Paenibacillaceae</taxon>
        <taxon>Paenibacillus</taxon>
    </lineage>
</organism>
<feature type="transmembrane region" description="Helical" evidence="1">
    <location>
        <begin position="12"/>
        <end position="41"/>
    </location>
</feature>
<keyword evidence="1" id="KW-1133">Transmembrane helix</keyword>
<proteinExistence type="predicted"/>
<dbReference type="Proteomes" id="UP001589776">
    <property type="component" value="Unassembled WGS sequence"/>
</dbReference>
<reference evidence="2 3" key="1">
    <citation type="submission" date="2024-09" db="EMBL/GenBank/DDBJ databases">
        <authorList>
            <person name="Sun Q."/>
            <person name="Mori K."/>
        </authorList>
    </citation>
    <scope>NUCLEOTIDE SEQUENCE [LARGE SCALE GENOMIC DNA]</scope>
    <source>
        <strain evidence="2 3">CCM 7759</strain>
    </source>
</reference>
<evidence type="ECO:0000313" key="3">
    <source>
        <dbReference type="Proteomes" id="UP001589776"/>
    </source>
</evidence>
<name>A0ABV6DTU5_9BACL</name>
<comment type="caution">
    <text evidence="2">The sequence shown here is derived from an EMBL/GenBank/DDBJ whole genome shotgun (WGS) entry which is preliminary data.</text>
</comment>
<evidence type="ECO:0000313" key="2">
    <source>
        <dbReference type="EMBL" id="MFC0216083.1"/>
    </source>
</evidence>
<sequence>MRGRYSIGTYIIFGLLAIGLLFSLTTIFIPILVLGAIFLLYKFPPSTWRKVTMYRKDDGKRHRKARYRVIHGTKRDDDPPRYH</sequence>